<protein>
    <submittedName>
        <fullName evidence="3">Uncharacterized protein LOC136084648</fullName>
    </submittedName>
</protein>
<name>A0ABM4CHD4_HYDVU</name>
<keyword evidence="2" id="KW-1185">Reference proteome</keyword>
<gene>
    <name evidence="3" type="primary">LOC136084648</name>
</gene>
<reference evidence="3" key="1">
    <citation type="submission" date="2025-08" db="UniProtKB">
        <authorList>
            <consortium name="RefSeq"/>
        </authorList>
    </citation>
    <scope>IDENTIFICATION</scope>
</reference>
<feature type="chain" id="PRO_5045036446" evidence="1">
    <location>
        <begin position="19"/>
        <end position="113"/>
    </location>
</feature>
<dbReference type="Proteomes" id="UP001652625">
    <property type="component" value="Chromosome 09"/>
</dbReference>
<feature type="signal peptide" evidence="1">
    <location>
        <begin position="1"/>
        <end position="18"/>
    </location>
</feature>
<evidence type="ECO:0000256" key="1">
    <source>
        <dbReference type="SAM" id="SignalP"/>
    </source>
</evidence>
<dbReference type="RefSeq" id="XP_065661136.1">
    <property type="nucleotide sequence ID" value="XM_065805064.1"/>
</dbReference>
<keyword evidence="1" id="KW-0732">Signal</keyword>
<organism evidence="2 3">
    <name type="scientific">Hydra vulgaris</name>
    <name type="common">Hydra</name>
    <name type="synonym">Hydra attenuata</name>
    <dbReference type="NCBI Taxonomy" id="6087"/>
    <lineage>
        <taxon>Eukaryota</taxon>
        <taxon>Metazoa</taxon>
        <taxon>Cnidaria</taxon>
        <taxon>Hydrozoa</taxon>
        <taxon>Hydroidolina</taxon>
        <taxon>Anthoathecata</taxon>
        <taxon>Aplanulata</taxon>
        <taxon>Hydridae</taxon>
        <taxon>Hydra</taxon>
    </lineage>
</organism>
<evidence type="ECO:0000313" key="2">
    <source>
        <dbReference type="Proteomes" id="UP001652625"/>
    </source>
</evidence>
<evidence type="ECO:0000313" key="3">
    <source>
        <dbReference type="RefSeq" id="XP_065661136.1"/>
    </source>
</evidence>
<dbReference type="GeneID" id="136084648"/>
<proteinExistence type="predicted"/>
<sequence length="113" mass="13120">MSFFAILILMVSIELFETQGPRFGVRDNDVIDVKTNTKHFDECSNCTDDKSILLIHAGLKKYHNLNLENCNISNSNLSKWCIKRINVMLNKADSICKIYSEECECFKLCYRMK</sequence>
<accession>A0ABM4CHD4</accession>